<keyword evidence="3" id="KW-1133">Transmembrane helix</keyword>
<evidence type="ECO:0000313" key="7">
    <source>
        <dbReference type="Proteomes" id="UP001500518"/>
    </source>
</evidence>
<dbReference type="InterPro" id="IPR006260">
    <property type="entry name" value="TonB/TolA_C"/>
</dbReference>
<evidence type="ECO:0000256" key="3">
    <source>
        <dbReference type="ARBA" id="ARBA00022989"/>
    </source>
</evidence>
<evidence type="ECO:0000313" key="6">
    <source>
        <dbReference type="EMBL" id="GAA5059444.1"/>
    </source>
</evidence>
<dbReference type="NCBIfam" id="TIGR01352">
    <property type="entry name" value="tonB_Cterm"/>
    <property type="match status" value="1"/>
</dbReference>
<protein>
    <recommendedName>
        <fullName evidence="5">TonB C-terminal domain-containing protein</fullName>
    </recommendedName>
</protein>
<organism evidence="6 7">
    <name type="scientific">Erythrobacter westpacificensis</name>
    <dbReference type="NCBI Taxonomy" id="1055231"/>
    <lineage>
        <taxon>Bacteria</taxon>
        <taxon>Pseudomonadati</taxon>
        <taxon>Pseudomonadota</taxon>
        <taxon>Alphaproteobacteria</taxon>
        <taxon>Sphingomonadales</taxon>
        <taxon>Erythrobacteraceae</taxon>
        <taxon>Erythrobacter/Porphyrobacter group</taxon>
        <taxon>Erythrobacter</taxon>
    </lineage>
</organism>
<dbReference type="SUPFAM" id="SSF74653">
    <property type="entry name" value="TolA/TonB C-terminal domain"/>
    <property type="match status" value="1"/>
</dbReference>
<gene>
    <name evidence="6" type="ORF">GCM10023208_26780</name>
</gene>
<dbReference type="RefSeq" id="WP_346033527.1">
    <property type="nucleotide sequence ID" value="NZ_BAABHV010000021.1"/>
</dbReference>
<name>A0ABP9KLJ4_9SPHN</name>
<dbReference type="EMBL" id="BAABHV010000021">
    <property type="protein sequence ID" value="GAA5059444.1"/>
    <property type="molecule type" value="Genomic_DNA"/>
</dbReference>
<comment type="caution">
    <text evidence="6">The sequence shown here is derived from an EMBL/GenBank/DDBJ whole genome shotgun (WGS) entry which is preliminary data.</text>
</comment>
<keyword evidence="2" id="KW-0812">Transmembrane</keyword>
<comment type="subcellular location">
    <subcellularLocation>
        <location evidence="1">Membrane</location>
        <topology evidence="1">Single-pass membrane protein</topology>
    </subcellularLocation>
</comment>
<evidence type="ECO:0000259" key="5">
    <source>
        <dbReference type="PROSITE" id="PS52015"/>
    </source>
</evidence>
<dbReference type="Proteomes" id="UP001500518">
    <property type="component" value="Unassembled WGS sequence"/>
</dbReference>
<keyword evidence="4" id="KW-0472">Membrane</keyword>
<dbReference type="Pfam" id="PF03544">
    <property type="entry name" value="TonB_C"/>
    <property type="match status" value="1"/>
</dbReference>
<proteinExistence type="predicted"/>
<evidence type="ECO:0000256" key="4">
    <source>
        <dbReference type="ARBA" id="ARBA00023136"/>
    </source>
</evidence>
<dbReference type="PROSITE" id="PS52015">
    <property type="entry name" value="TONB_CTD"/>
    <property type="match status" value="1"/>
</dbReference>
<evidence type="ECO:0000256" key="2">
    <source>
        <dbReference type="ARBA" id="ARBA00022692"/>
    </source>
</evidence>
<reference evidence="7" key="1">
    <citation type="journal article" date="2019" name="Int. J. Syst. Evol. Microbiol.">
        <title>The Global Catalogue of Microorganisms (GCM) 10K type strain sequencing project: providing services to taxonomists for standard genome sequencing and annotation.</title>
        <authorList>
            <consortium name="The Broad Institute Genomics Platform"/>
            <consortium name="The Broad Institute Genome Sequencing Center for Infectious Disease"/>
            <person name="Wu L."/>
            <person name="Ma J."/>
        </authorList>
    </citation>
    <scope>NUCLEOTIDE SEQUENCE [LARGE SCALE GENOMIC DNA]</scope>
    <source>
        <strain evidence="7">JCM 18014</strain>
    </source>
</reference>
<evidence type="ECO:0000256" key="1">
    <source>
        <dbReference type="ARBA" id="ARBA00004167"/>
    </source>
</evidence>
<sequence>MKNLVFAAIGLALIGTPVTAKQHLQGDTIVVQPERLNLISTLEREISRELYRIPFPADTRDNRASGVVKVYFVANGDGRAEQVSLFEGSGRRQMDRAAIYAVSRLDNLAAQGGDQPVLLSIVFAPNQRVADRLGTRAAEENMELIASGRLASRTLAVMVAPSAPS</sequence>
<keyword evidence="7" id="KW-1185">Reference proteome</keyword>
<feature type="domain" description="TonB C-terminal" evidence="5">
    <location>
        <begin position="40"/>
        <end position="132"/>
    </location>
</feature>
<accession>A0ABP9KLJ4</accession>
<dbReference type="InterPro" id="IPR037682">
    <property type="entry name" value="TonB_C"/>
</dbReference>
<dbReference type="Gene3D" id="3.30.1150.10">
    <property type="match status" value="1"/>
</dbReference>